<dbReference type="InterPro" id="IPR020846">
    <property type="entry name" value="MFS_dom"/>
</dbReference>
<feature type="transmembrane region" description="Helical" evidence="7">
    <location>
        <begin position="136"/>
        <end position="158"/>
    </location>
</feature>
<protein>
    <submittedName>
        <fullName evidence="9">Major facilitator superfamily transporter</fullName>
    </submittedName>
</protein>
<feature type="transmembrane region" description="Helical" evidence="7">
    <location>
        <begin position="431"/>
        <end position="450"/>
    </location>
</feature>
<evidence type="ECO:0000256" key="6">
    <source>
        <dbReference type="ARBA" id="ARBA00037968"/>
    </source>
</evidence>
<evidence type="ECO:0000313" key="10">
    <source>
        <dbReference type="Proteomes" id="UP000304928"/>
    </source>
</evidence>
<dbReference type="PANTHER" id="PTHR43791:SF40">
    <property type="entry name" value="THIAMINE PATHWAY TRANSPORTER THI73"/>
    <property type="match status" value="1"/>
</dbReference>
<keyword evidence="4 7" id="KW-1133">Transmembrane helix</keyword>
<dbReference type="FunFam" id="1.20.1250.20:FF:000064">
    <property type="entry name" value="MFS allantoate transporter"/>
    <property type="match status" value="1"/>
</dbReference>
<gene>
    <name evidence="9" type="ORF">D6D15_10474</name>
</gene>
<keyword evidence="3 7" id="KW-0812">Transmembrane</keyword>
<keyword evidence="2" id="KW-0813">Transport</keyword>
<evidence type="ECO:0000256" key="5">
    <source>
        <dbReference type="ARBA" id="ARBA00023136"/>
    </source>
</evidence>
<dbReference type="InterPro" id="IPR011701">
    <property type="entry name" value="MFS"/>
</dbReference>
<dbReference type="GO" id="GO:0016020">
    <property type="term" value="C:membrane"/>
    <property type="evidence" value="ECO:0007669"/>
    <property type="project" value="UniProtKB-SubCell"/>
</dbReference>
<feature type="transmembrane region" description="Helical" evidence="7">
    <location>
        <begin position="78"/>
        <end position="95"/>
    </location>
</feature>
<feature type="domain" description="Major facilitator superfamily (MFS) profile" evidence="8">
    <location>
        <begin position="44"/>
        <end position="455"/>
    </location>
</feature>
<sequence length="458" mass="49478">MGASGTITDIPMSGCGGTKVDDPAASESFSITEAALVRKIDWRIVPTLFLAYFLQFLDKVAINYANVMGLQRDLHMQGQAFSWTATAFFIGYIVAEWPQGVLLRYFPISKVLGCNIFAWGIILCCSAACHDTPSIIAVRTLLGVCEAVIAPALIVFTSRWYTKAEAPLRYGIWYCGLGAGQIFGGLISFGAQHSSSVFTGWRVMFICIGAFNILVALLILFTLPDNPGEAQFLGQNEKELLEERLGCDESRPKPEELGLQLLRDLLLDPQTWLLVLLTLCITIPSGVITTFSATLIHSFGYDSKQSALLNIPSGIISIFATMLSTWAILKRVPRWLSIMGLLIPALAGAALLSFEGVSRPAGSLTGVYLVNFIVAPLAIIFNWVGTNYEGHARKVIAGTLVSVAFGIANIIGPQTYQRKEAPGYISAKSTLMGVIASAIAITAALGALYAHRNRAQDL</sequence>
<dbReference type="GO" id="GO:0022857">
    <property type="term" value="F:transmembrane transporter activity"/>
    <property type="evidence" value="ECO:0007669"/>
    <property type="project" value="InterPro"/>
</dbReference>
<evidence type="ECO:0000256" key="4">
    <source>
        <dbReference type="ARBA" id="ARBA00022989"/>
    </source>
</evidence>
<feature type="transmembrane region" description="Helical" evidence="7">
    <location>
        <begin position="203"/>
        <end position="223"/>
    </location>
</feature>
<feature type="transmembrane region" description="Helical" evidence="7">
    <location>
        <begin position="107"/>
        <end position="129"/>
    </location>
</feature>
<feature type="non-terminal residue" evidence="9">
    <location>
        <position position="458"/>
    </location>
</feature>
<dbReference type="PROSITE" id="PS50850">
    <property type="entry name" value="MFS"/>
    <property type="match status" value="1"/>
</dbReference>
<feature type="transmembrane region" description="Helical" evidence="7">
    <location>
        <begin position="391"/>
        <end position="411"/>
    </location>
</feature>
<dbReference type="SUPFAM" id="SSF103473">
    <property type="entry name" value="MFS general substrate transporter"/>
    <property type="match status" value="1"/>
</dbReference>
<feature type="transmembrane region" description="Helical" evidence="7">
    <location>
        <begin position="335"/>
        <end position="354"/>
    </location>
</feature>
<evidence type="ECO:0000256" key="7">
    <source>
        <dbReference type="SAM" id="Phobius"/>
    </source>
</evidence>
<comment type="similarity">
    <text evidence="6">Belongs to the major facilitator superfamily. Allantoate permease family.</text>
</comment>
<dbReference type="InterPro" id="IPR036259">
    <property type="entry name" value="MFS_trans_sf"/>
</dbReference>
<dbReference type="Proteomes" id="UP000304928">
    <property type="component" value="Unassembled WGS sequence"/>
</dbReference>
<dbReference type="Pfam" id="PF07690">
    <property type="entry name" value="MFS_1"/>
    <property type="match status" value="1"/>
</dbReference>
<evidence type="ECO:0000313" key="9">
    <source>
        <dbReference type="EMBL" id="THW81906.1"/>
    </source>
</evidence>
<evidence type="ECO:0000259" key="8">
    <source>
        <dbReference type="PROSITE" id="PS50850"/>
    </source>
</evidence>
<dbReference type="Gene3D" id="1.20.1250.20">
    <property type="entry name" value="MFS general substrate transporter like domains"/>
    <property type="match status" value="2"/>
</dbReference>
<feature type="transmembrane region" description="Helical" evidence="7">
    <location>
        <begin position="170"/>
        <end position="191"/>
    </location>
</feature>
<feature type="transmembrane region" description="Helical" evidence="7">
    <location>
        <begin position="272"/>
        <end position="296"/>
    </location>
</feature>
<name>A0A4S9AQG1_AURPU</name>
<dbReference type="PANTHER" id="PTHR43791">
    <property type="entry name" value="PERMEASE-RELATED"/>
    <property type="match status" value="1"/>
</dbReference>
<comment type="caution">
    <text evidence="9">The sequence shown here is derived from an EMBL/GenBank/DDBJ whole genome shotgun (WGS) entry which is preliminary data.</text>
</comment>
<feature type="transmembrane region" description="Helical" evidence="7">
    <location>
        <begin position="366"/>
        <end position="385"/>
    </location>
</feature>
<comment type="subcellular location">
    <subcellularLocation>
        <location evidence="1">Membrane</location>
        <topology evidence="1">Multi-pass membrane protein</topology>
    </subcellularLocation>
</comment>
<dbReference type="EMBL" id="QZAR01000422">
    <property type="protein sequence ID" value="THW81906.1"/>
    <property type="molecule type" value="Genomic_DNA"/>
</dbReference>
<keyword evidence="5 7" id="KW-0472">Membrane</keyword>
<proteinExistence type="inferred from homology"/>
<evidence type="ECO:0000256" key="1">
    <source>
        <dbReference type="ARBA" id="ARBA00004141"/>
    </source>
</evidence>
<organism evidence="9 10">
    <name type="scientific">Aureobasidium pullulans</name>
    <name type="common">Black yeast</name>
    <name type="synonym">Pullularia pullulans</name>
    <dbReference type="NCBI Taxonomy" id="5580"/>
    <lineage>
        <taxon>Eukaryota</taxon>
        <taxon>Fungi</taxon>
        <taxon>Dikarya</taxon>
        <taxon>Ascomycota</taxon>
        <taxon>Pezizomycotina</taxon>
        <taxon>Dothideomycetes</taxon>
        <taxon>Dothideomycetidae</taxon>
        <taxon>Dothideales</taxon>
        <taxon>Saccotheciaceae</taxon>
        <taxon>Aureobasidium</taxon>
    </lineage>
</organism>
<accession>A0A4S9AQG1</accession>
<evidence type="ECO:0000256" key="3">
    <source>
        <dbReference type="ARBA" id="ARBA00022692"/>
    </source>
</evidence>
<feature type="transmembrane region" description="Helical" evidence="7">
    <location>
        <begin position="308"/>
        <end position="329"/>
    </location>
</feature>
<reference evidence="9 10" key="1">
    <citation type="submission" date="2018-10" db="EMBL/GenBank/DDBJ databases">
        <title>Fifty Aureobasidium pullulans genomes reveal a recombining polyextremotolerant generalist.</title>
        <authorList>
            <person name="Gostincar C."/>
            <person name="Turk M."/>
            <person name="Zajc J."/>
            <person name="Gunde-Cimerman N."/>
        </authorList>
    </citation>
    <scope>NUCLEOTIDE SEQUENCE [LARGE SCALE GENOMIC DNA]</scope>
    <source>
        <strain evidence="9 10">EXF-10507</strain>
    </source>
</reference>
<dbReference type="AlphaFoldDB" id="A0A4S9AQG1"/>
<evidence type="ECO:0000256" key="2">
    <source>
        <dbReference type="ARBA" id="ARBA00022448"/>
    </source>
</evidence>